<dbReference type="AlphaFoldDB" id="A0A8J6LHN5"/>
<comment type="subcellular location">
    <subcellularLocation>
        <location evidence="5">Cell membrane</location>
        <topology evidence="5">Multi-pass membrane protein</topology>
    </subcellularLocation>
</comment>
<dbReference type="PANTHER" id="PTHR39344">
    <property type="entry name" value="UPF0182 PROTEIN SLL1060"/>
    <property type="match status" value="1"/>
</dbReference>
<feature type="transmembrane region" description="Helical" evidence="5">
    <location>
        <begin position="89"/>
        <end position="109"/>
    </location>
</feature>
<dbReference type="EMBL" id="JAAKDE010000004">
    <property type="protein sequence ID" value="MBA2132410.1"/>
    <property type="molecule type" value="Genomic_DNA"/>
</dbReference>
<evidence type="ECO:0000256" key="1">
    <source>
        <dbReference type="ARBA" id="ARBA00022475"/>
    </source>
</evidence>
<evidence type="ECO:0000313" key="8">
    <source>
        <dbReference type="EMBL" id="MBA2132410.1"/>
    </source>
</evidence>
<feature type="transmembrane region" description="Helical" evidence="5">
    <location>
        <begin position="190"/>
        <end position="214"/>
    </location>
</feature>
<evidence type="ECO:0000313" key="9">
    <source>
        <dbReference type="Proteomes" id="UP000657177"/>
    </source>
</evidence>
<feature type="compositionally biased region" description="Low complexity" evidence="7">
    <location>
        <begin position="838"/>
        <end position="857"/>
    </location>
</feature>
<dbReference type="Pfam" id="PF03699">
    <property type="entry name" value="UPF0182"/>
    <property type="match status" value="1"/>
</dbReference>
<dbReference type="GO" id="GO:0005886">
    <property type="term" value="C:plasma membrane"/>
    <property type="evidence" value="ECO:0007669"/>
    <property type="project" value="UniProtKB-SubCell"/>
</dbReference>
<name>A0A8J6LHN5_9FIRM</name>
<evidence type="ECO:0000256" key="4">
    <source>
        <dbReference type="ARBA" id="ARBA00023136"/>
    </source>
</evidence>
<evidence type="ECO:0000256" key="3">
    <source>
        <dbReference type="ARBA" id="ARBA00022989"/>
    </source>
</evidence>
<feature type="region of interest" description="Disordered" evidence="7">
    <location>
        <begin position="831"/>
        <end position="857"/>
    </location>
</feature>
<dbReference type="HAMAP" id="MF_01600">
    <property type="entry name" value="UPF0182"/>
    <property type="match status" value="1"/>
</dbReference>
<feature type="transmembrane region" description="Helical" evidence="5">
    <location>
        <begin position="261"/>
        <end position="284"/>
    </location>
</feature>
<reference evidence="8" key="1">
    <citation type="submission" date="2020-06" db="EMBL/GenBank/DDBJ databases">
        <title>Novel chitinolytic bacterium.</title>
        <authorList>
            <person name="Ungkulpasvich U."/>
            <person name="Kosugi A."/>
            <person name="Uke A."/>
        </authorList>
    </citation>
    <scope>NUCLEOTIDE SEQUENCE</scope>
    <source>
        <strain evidence="8">UUS1-1</strain>
    </source>
</reference>
<proteinExistence type="inferred from homology"/>
<comment type="caution">
    <text evidence="5">Lacks conserved residue(s) required for the propagation of feature annotation.</text>
</comment>
<keyword evidence="6" id="KW-0175">Coiled coil</keyword>
<protein>
    <recommendedName>
        <fullName evidence="5">UPF0182 protein G5B42_02470</fullName>
    </recommendedName>
</protein>
<evidence type="ECO:0000256" key="5">
    <source>
        <dbReference type="HAMAP-Rule" id="MF_01600"/>
    </source>
</evidence>
<dbReference type="InterPro" id="IPR005372">
    <property type="entry name" value="UPF0182"/>
</dbReference>
<feature type="transmembrane region" description="Helical" evidence="5">
    <location>
        <begin position="50"/>
        <end position="68"/>
    </location>
</feature>
<dbReference type="GO" id="GO:0005576">
    <property type="term" value="C:extracellular region"/>
    <property type="evidence" value="ECO:0007669"/>
    <property type="project" value="TreeGrafter"/>
</dbReference>
<feature type="transmembrane region" description="Helical" evidence="5">
    <location>
        <begin position="234"/>
        <end position="254"/>
    </location>
</feature>
<accession>A0A8J6LHN5</accession>
<gene>
    <name evidence="8" type="ORF">G5B42_02470</name>
</gene>
<evidence type="ECO:0000256" key="7">
    <source>
        <dbReference type="SAM" id="MobiDB-lite"/>
    </source>
</evidence>
<comment type="caution">
    <text evidence="8">The sequence shown here is derived from an EMBL/GenBank/DDBJ whole genome shotgun (WGS) entry which is preliminary data.</text>
</comment>
<comment type="similarity">
    <text evidence="5">Belongs to the UPF0182 family.</text>
</comment>
<organism evidence="8 9">
    <name type="scientific">Capillibacterium thermochitinicola</name>
    <dbReference type="NCBI Taxonomy" id="2699427"/>
    <lineage>
        <taxon>Bacteria</taxon>
        <taxon>Bacillati</taxon>
        <taxon>Bacillota</taxon>
        <taxon>Capillibacterium</taxon>
    </lineage>
</organism>
<feature type="transmembrane region" description="Helical" evidence="5">
    <location>
        <begin position="144"/>
        <end position="169"/>
    </location>
</feature>
<evidence type="ECO:0000256" key="6">
    <source>
        <dbReference type="SAM" id="Coils"/>
    </source>
</evidence>
<dbReference type="Proteomes" id="UP000657177">
    <property type="component" value="Unassembled WGS sequence"/>
</dbReference>
<keyword evidence="1 5" id="KW-1003">Cell membrane</keyword>
<keyword evidence="9" id="KW-1185">Reference proteome</keyword>
<keyword evidence="4 5" id="KW-0472">Membrane</keyword>
<evidence type="ECO:0000256" key="2">
    <source>
        <dbReference type="ARBA" id="ARBA00022692"/>
    </source>
</evidence>
<sequence length="905" mass="104542">MKKKVVFLLVLLLLAGMALFFFFSHQLVTWLWYRSLNALPQFWVPLLTKLGIRLGLGLFCFVFLFLNLRQTKRAFLELQTEVKFTPQQHFMFSAVTAFVLTLFLLPGAAPDWTVVQQYLHRTAFGVTDPIFQLDLGFYLFVYPFYQRLIVTLLGLIILTLLGVTLFYVVAQAYWYQDRKFQFWPRARIHLTILGVLFFLLKAADYFLSRCGLLFEEKPLLTGVDYTTHHIRIFGYNIMVLIAVLTALLLLLTLFKQRRHRLLIGSLGLWLCSLLLFLLVLPPLVETVLVKPNQFIMEEPYLEHHLRFTRFGFGLDRIEVKPYTLVPEADPSVLDPNHPSLANLRIWDWRPLLPAYNQLQSFRSYYTFHDIDLDRYPTPRGQKQVMIAARELDPTKIDQNWLNRHLVYTHGYGLAMNAVNQANNVGQPLFLVKDIPPVVDGSLPALELAHPQIYFGEGQDSYAIVRTREKEFDYPATGGENVTTTYQGRDGISLRRWLSRLLMAVELGDRNLILSGYIREESKILLYRNIKERVAKLAPFLIFDDDPYLVIADNRLFWMIDAYTVSRHLPYAAKHANGYNYIRNAVKVVVDAYHGTVDFYVVDPADPIIQTWQKVFPRMFKAFTAMPAALQEHIRYPEALFTVQQEMLLSFHLTDAKAFYEKEDFWSLPTQIYAHREEILEPYYVTLVLPGETQEEFLLMRPFTPRGKQNMIAWLVARCDPPNYGQLILYQLPKGTNTFGPMQIEARIGQHPEITELITLWSQSQSQLIRGNLLVIPIGGTILYAEPFYIQSNQAQMPEFKKVVLVWQDQVVIADNIEAALRRLKEEKGNALLTPVPTPAGETPAPETATPSPEAKAPALPADELFWANLERKLREAEDKFQEAKEKLQEIQELIEEAKKRTPGLN</sequence>
<feature type="coiled-coil region" evidence="6">
    <location>
        <begin position="866"/>
        <end position="900"/>
    </location>
</feature>
<dbReference type="PANTHER" id="PTHR39344:SF1">
    <property type="entry name" value="UPF0182 PROTEIN SLL1060"/>
    <property type="match status" value="1"/>
</dbReference>
<keyword evidence="3 5" id="KW-1133">Transmembrane helix</keyword>
<keyword evidence="2 5" id="KW-0812">Transmembrane</keyword>
<dbReference type="RefSeq" id="WP_181338863.1">
    <property type="nucleotide sequence ID" value="NZ_JAAKDE010000004.1"/>
</dbReference>